<organism evidence="1 2">
    <name type="scientific">Luteolibacter rhizosphaerae</name>
    <dbReference type="NCBI Taxonomy" id="2989719"/>
    <lineage>
        <taxon>Bacteria</taxon>
        <taxon>Pseudomonadati</taxon>
        <taxon>Verrucomicrobiota</taxon>
        <taxon>Verrucomicrobiia</taxon>
        <taxon>Verrucomicrobiales</taxon>
        <taxon>Verrucomicrobiaceae</taxon>
        <taxon>Luteolibacter</taxon>
    </lineage>
</organism>
<dbReference type="EMBL" id="JAPDDR010000010">
    <property type="protein sequence ID" value="MCW1915605.1"/>
    <property type="molecule type" value="Genomic_DNA"/>
</dbReference>
<protein>
    <submittedName>
        <fullName evidence="1">Uncharacterized protein</fullName>
    </submittedName>
</protein>
<sequence>MIFRFLQRATQVLIPSLLHCQELRRLSMARNAVGQVTLQWPTLAGQIYHLQSSP</sequence>
<keyword evidence="2" id="KW-1185">Reference proteome</keyword>
<comment type="caution">
    <text evidence="1">The sequence shown here is derived from an EMBL/GenBank/DDBJ whole genome shotgun (WGS) entry which is preliminary data.</text>
</comment>
<evidence type="ECO:0000313" key="1">
    <source>
        <dbReference type="EMBL" id="MCW1915605.1"/>
    </source>
</evidence>
<gene>
    <name evidence="1" type="ORF">OJ996_18615</name>
</gene>
<dbReference type="Proteomes" id="UP001165653">
    <property type="component" value="Unassembled WGS sequence"/>
</dbReference>
<dbReference type="RefSeq" id="WP_264515158.1">
    <property type="nucleotide sequence ID" value="NZ_JAPDDR010000010.1"/>
</dbReference>
<evidence type="ECO:0000313" key="2">
    <source>
        <dbReference type="Proteomes" id="UP001165653"/>
    </source>
</evidence>
<proteinExistence type="predicted"/>
<accession>A0ABT3G8T0</accession>
<reference evidence="1" key="1">
    <citation type="submission" date="2022-10" db="EMBL/GenBank/DDBJ databases">
        <title>Luteolibacter sp. GHJ8, whole genome shotgun sequencing project.</title>
        <authorList>
            <person name="Zhao G."/>
            <person name="Shen L."/>
        </authorList>
    </citation>
    <scope>NUCLEOTIDE SEQUENCE</scope>
    <source>
        <strain evidence="1">GHJ8</strain>
    </source>
</reference>
<name>A0ABT3G8T0_9BACT</name>